<dbReference type="HAMAP" id="MF_01883">
    <property type="entry name" value="MdcB"/>
    <property type="match status" value="1"/>
</dbReference>
<evidence type="ECO:0000256" key="5">
    <source>
        <dbReference type="ARBA" id="ARBA00022840"/>
    </source>
</evidence>
<dbReference type="PANTHER" id="PTHR30201">
    <property type="entry name" value="TRIPHOSPHORIBOSYL-DEPHOSPHO-COA SYNTHASE"/>
    <property type="match status" value="1"/>
</dbReference>
<dbReference type="PANTHER" id="PTHR30201:SF2">
    <property type="entry name" value="2-(5''-TRIPHOSPHORIBOSYL)-3'-DEPHOSPHOCOENZYME-A SYNTHASE"/>
    <property type="match status" value="1"/>
</dbReference>
<keyword evidence="5" id="KW-0067">ATP-binding</keyword>
<comment type="catalytic activity">
    <reaction evidence="1">
        <text>3'-dephospho-CoA + ATP = 2'-(5''-triphospho-alpha-D-ribosyl)-3'-dephospho-CoA + adenine</text>
        <dbReference type="Rhea" id="RHEA:15117"/>
        <dbReference type="ChEBI" id="CHEBI:16708"/>
        <dbReference type="ChEBI" id="CHEBI:30616"/>
        <dbReference type="ChEBI" id="CHEBI:57328"/>
        <dbReference type="ChEBI" id="CHEBI:61378"/>
        <dbReference type="EC" id="2.4.2.52"/>
    </reaction>
</comment>
<dbReference type="Proteomes" id="UP000035058">
    <property type="component" value="Unassembled WGS sequence"/>
</dbReference>
<organism evidence="6 7">
    <name type="scientific">Gordonia namibiensis NBRC 108229</name>
    <dbReference type="NCBI Taxonomy" id="1208314"/>
    <lineage>
        <taxon>Bacteria</taxon>
        <taxon>Bacillati</taxon>
        <taxon>Actinomycetota</taxon>
        <taxon>Actinomycetes</taxon>
        <taxon>Mycobacteriales</taxon>
        <taxon>Gordoniaceae</taxon>
        <taxon>Gordonia</taxon>
    </lineage>
</organism>
<dbReference type="GO" id="GO:0051191">
    <property type="term" value="P:prosthetic group biosynthetic process"/>
    <property type="evidence" value="ECO:0007669"/>
    <property type="project" value="TreeGrafter"/>
</dbReference>
<dbReference type="EMBL" id="BAHE01000002">
    <property type="protein sequence ID" value="GAB98663.1"/>
    <property type="molecule type" value="Genomic_DNA"/>
</dbReference>
<reference evidence="6 7" key="1">
    <citation type="submission" date="2012-08" db="EMBL/GenBank/DDBJ databases">
        <title>Whole genome shotgun sequence of Gordonia namibiensis NBRC 108229.</title>
        <authorList>
            <person name="Isaki-Nakamura S."/>
            <person name="Hosoyama A."/>
            <person name="Tsuchikane K."/>
            <person name="Katsumata H."/>
            <person name="Baba S."/>
            <person name="Yamazaki S."/>
            <person name="Fujita N."/>
        </authorList>
    </citation>
    <scope>NUCLEOTIDE SEQUENCE [LARGE SCALE GENOMIC DNA]</scope>
    <source>
        <strain evidence="6 7">NBRC 108229</strain>
    </source>
</reference>
<dbReference type="GO" id="GO:0046917">
    <property type="term" value="F:triphosphoribosyl-dephospho-CoA synthase activity"/>
    <property type="evidence" value="ECO:0007669"/>
    <property type="project" value="UniProtKB-EC"/>
</dbReference>
<protein>
    <recommendedName>
        <fullName evidence="2">triphosphoribosyl-dephospho-CoA synthase</fullName>
        <ecNumber evidence="2">2.4.2.52</ecNumber>
    </recommendedName>
</protein>
<evidence type="ECO:0000256" key="1">
    <source>
        <dbReference type="ARBA" id="ARBA00001210"/>
    </source>
</evidence>
<dbReference type="InterPro" id="IPR017555">
    <property type="entry name" value="TriPribosyl-deP-CoA_syn"/>
</dbReference>
<dbReference type="EC" id="2.4.2.52" evidence="2"/>
<evidence type="ECO:0000313" key="7">
    <source>
        <dbReference type="Proteomes" id="UP000035058"/>
    </source>
</evidence>
<accession>K6VR25</accession>
<dbReference type="NCBIfam" id="TIGR03132">
    <property type="entry name" value="malonate_mdcB"/>
    <property type="match status" value="1"/>
</dbReference>
<gene>
    <name evidence="6" type="primary">mdcB</name>
    <name evidence="6" type="ORF">GONAM_02_01860</name>
</gene>
<evidence type="ECO:0000313" key="6">
    <source>
        <dbReference type="EMBL" id="GAB98663.1"/>
    </source>
</evidence>
<proteinExistence type="inferred from homology"/>
<evidence type="ECO:0000256" key="2">
    <source>
        <dbReference type="ARBA" id="ARBA00012074"/>
    </source>
</evidence>
<evidence type="ECO:0000256" key="3">
    <source>
        <dbReference type="ARBA" id="ARBA00022679"/>
    </source>
</evidence>
<evidence type="ECO:0000256" key="4">
    <source>
        <dbReference type="ARBA" id="ARBA00022741"/>
    </source>
</evidence>
<comment type="caution">
    <text evidence="6">The sequence shown here is derived from an EMBL/GenBank/DDBJ whole genome shotgun (WGS) entry which is preliminary data.</text>
</comment>
<name>K6VR25_9ACTN</name>
<dbReference type="Gene3D" id="1.10.4200.10">
    <property type="entry name" value="Triphosphoribosyl-dephospho-CoA protein"/>
    <property type="match status" value="1"/>
</dbReference>
<sequence>MRATAPLADTEIADLAVAAIHAEADLTPKPGLVDRRGPGAHTDMDLEMLHTSADSLHTALAACASAAAQPLSDAELRTRLGEIGRAGEHAMLAATGQVNTHRGTLWALGLLSAGAARGGDAVTIAARLAAIPDPYASSRTTDKMSHGSRVRRRYNGSGAVGEAQEGFPHVRRHALPTLRAARRSGADEATARLSALLALVATLEDTCVLHRGGPRGLMTLQSGARAVLNAGGVGTAQGRRHFNALDDVCLTQHLSPGGSGDLLSATLFLDALEKRITESCRP</sequence>
<dbReference type="RefSeq" id="WP_006864944.1">
    <property type="nucleotide sequence ID" value="NZ_BAHE01000002.1"/>
</dbReference>
<dbReference type="InterPro" id="IPR002736">
    <property type="entry name" value="CitG"/>
</dbReference>
<keyword evidence="3" id="KW-0808">Transferase</keyword>
<dbReference type="NCBIfam" id="NF002315">
    <property type="entry name" value="PRK01237.1"/>
    <property type="match status" value="1"/>
</dbReference>
<keyword evidence="7" id="KW-1185">Reference proteome</keyword>
<keyword evidence="4" id="KW-0547">Nucleotide-binding</keyword>
<dbReference type="AlphaFoldDB" id="K6VR25"/>
<dbReference type="Pfam" id="PF01874">
    <property type="entry name" value="CitG"/>
    <property type="match status" value="1"/>
</dbReference>
<dbReference type="GO" id="GO:0005524">
    <property type="term" value="F:ATP binding"/>
    <property type="evidence" value="ECO:0007669"/>
    <property type="project" value="UniProtKB-KW"/>
</dbReference>